<name>A0A820MXQ8_9BILA</name>
<dbReference type="Proteomes" id="UP000663881">
    <property type="component" value="Unassembled WGS sequence"/>
</dbReference>
<evidence type="ECO:0000313" key="2">
    <source>
        <dbReference type="Proteomes" id="UP000663881"/>
    </source>
</evidence>
<gene>
    <name evidence="1" type="ORF">OKA104_LOCUS50281</name>
</gene>
<proteinExistence type="predicted"/>
<accession>A0A820MXQ8</accession>
<dbReference type="AlphaFoldDB" id="A0A820MXQ8"/>
<sequence length="66" mass="6808">GKSFWGPTMTRGLMVSHHGLASILPPNVKLNRGDGMEPKGGLILGGSGGPKPLACVSEKLKNVESP</sequence>
<feature type="non-terminal residue" evidence="1">
    <location>
        <position position="1"/>
    </location>
</feature>
<comment type="caution">
    <text evidence="1">The sequence shown here is derived from an EMBL/GenBank/DDBJ whole genome shotgun (WGS) entry which is preliminary data.</text>
</comment>
<organism evidence="1 2">
    <name type="scientific">Adineta steineri</name>
    <dbReference type="NCBI Taxonomy" id="433720"/>
    <lineage>
        <taxon>Eukaryota</taxon>
        <taxon>Metazoa</taxon>
        <taxon>Spiralia</taxon>
        <taxon>Gnathifera</taxon>
        <taxon>Rotifera</taxon>
        <taxon>Eurotatoria</taxon>
        <taxon>Bdelloidea</taxon>
        <taxon>Adinetida</taxon>
        <taxon>Adinetidae</taxon>
        <taxon>Adineta</taxon>
    </lineage>
</organism>
<evidence type="ECO:0000313" key="1">
    <source>
        <dbReference type="EMBL" id="CAF4379549.1"/>
    </source>
</evidence>
<protein>
    <submittedName>
        <fullName evidence="1">Uncharacterized protein</fullName>
    </submittedName>
</protein>
<dbReference type="EMBL" id="CAJOAY010024987">
    <property type="protein sequence ID" value="CAF4379549.1"/>
    <property type="molecule type" value="Genomic_DNA"/>
</dbReference>
<reference evidence="1" key="1">
    <citation type="submission" date="2021-02" db="EMBL/GenBank/DDBJ databases">
        <authorList>
            <person name="Nowell W R."/>
        </authorList>
    </citation>
    <scope>NUCLEOTIDE SEQUENCE</scope>
</reference>